<sequence>MTNTAQGFINAYGKKIHTHSWPVTQAKAQVVIVHGLGEHGGRYSELASSLNQRGYSCYALDHQGHGKSEGEPGFIESFAIFVDTAADFIERVKAQAPDLPCIMIGHSMGGVIASNLLIDHPGLVDICALSGPALATDDAIGPLQRRLLKGLAVLLPKARVFSVDPTLVSSDPATVAAYRNDPLVLQGKGCVKLITEILNAAGRALERADAIRIPMLFMHGGADALAHPNGSVRMHDAIASTDKDLVIYPDLYHEIFNEPCRQDIFTELGDWLDQHLSPPN</sequence>
<dbReference type="InterPro" id="IPR022742">
    <property type="entry name" value="Hydrolase_4"/>
</dbReference>
<feature type="domain" description="Serine aminopeptidase S33" evidence="1">
    <location>
        <begin position="25"/>
        <end position="259"/>
    </location>
</feature>
<dbReference type="PANTHER" id="PTHR11614">
    <property type="entry name" value="PHOSPHOLIPASE-RELATED"/>
    <property type="match status" value="1"/>
</dbReference>
<dbReference type="RefSeq" id="WP_168448655.1">
    <property type="nucleotide sequence ID" value="NZ_JAAWWK010000001.1"/>
</dbReference>
<evidence type="ECO:0000313" key="2">
    <source>
        <dbReference type="EMBL" id="NKI16118.1"/>
    </source>
</evidence>
<gene>
    <name evidence="2" type="ORF">HCU74_01675</name>
</gene>
<dbReference type="Proteomes" id="UP000765845">
    <property type="component" value="Unassembled WGS sequence"/>
</dbReference>
<reference evidence="2 3" key="1">
    <citation type="submission" date="2020-04" db="EMBL/GenBank/DDBJ databases">
        <authorList>
            <person name="Yoon J."/>
        </authorList>
    </citation>
    <scope>NUCLEOTIDE SEQUENCE [LARGE SCALE GENOMIC DNA]</scope>
    <source>
        <strain evidence="2 3">KMU-166</strain>
    </source>
</reference>
<proteinExistence type="predicted"/>
<organism evidence="2 3">
    <name type="scientific">Spongiibacter thalassae</name>
    <dbReference type="NCBI Taxonomy" id="2721624"/>
    <lineage>
        <taxon>Bacteria</taxon>
        <taxon>Pseudomonadati</taxon>
        <taxon>Pseudomonadota</taxon>
        <taxon>Gammaproteobacteria</taxon>
        <taxon>Cellvibrionales</taxon>
        <taxon>Spongiibacteraceae</taxon>
        <taxon>Spongiibacter</taxon>
    </lineage>
</organism>
<dbReference type="Gene3D" id="3.40.50.1820">
    <property type="entry name" value="alpha/beta hydrolase"/>
    <property type="match status" value="1"/>
</dbReference>
<comment type="caution">
    <text evidence="2">The sequence shown here is derived from an EMBL/GenBank/DDBJ whole genome shotgun (WGS) entry which is preliminary data.</text>
</comment>
<name>A0ABX1GBZ2_9GAMM</name>
<dbReference type="Pfam" id="PF12146">
    <property type="entry name" value="Hydrolase_4"/>
    <property type="match status" value="1"/>
</dbReference>
<evidence type="ECO:0000259" key="1">
    <source>
        <dbReference type="Pfam" id="PF12146"/>
    </source>
</evidence>
<protein>
    <submittedName>
        <fullName evidence="2">Alpha/beta hydrolase</fullName>
    </submittedName>
</protein>
<dbReference type="EMBL" id="JAAWWK010000001">
    <property type="protein sequence ID" value="NKI16118.1"/>
    <property type="molecule type" value="Genomic_DNA"/>
</dbReference>
<keyword evidence="2" id="KW-0378">Hydrolase</keyword>
<dbReference type="GO" id="GO:0016787">
    <property type="term" value="F:hydrolase activity"/>
    <property type="evidence" value="ECO:0007669"/>
    <property type="project" value="UniProtKB-KW"/>
</dbReference>
<dbReference type="SUPFAM" id="SSF53474">
    <property type="entry name" value="alpha/beta-Hydrolases"/>
    <property type="match status" value="1"/>
</dbReference>
<keyword evidence="3" id="KW-1185">Reference proteome</keyword>
<dbReference type="InterPro" id="IPR051044">
    <property type="entry name" value="MAG_DAG_Lipase"/>
</dbReference>
<evidence type="ECO:0000313" key="3">
    <source>
        <dbReference type="Proteomes" id="UP000765845"/>
    </source>
</evidence>
<dbReference type="InterPro" id="IPR029058">
    <property type="entry name" value="AB_hydrolase_fold"/>
</dbReference>
<accession>A0ABX1GBZ2</accession>